<comment type="similarity">
    <text evidence="8">Belongs to the insect chemoreceptor superfamily. Gustatory receptor (GR) family.</text>
</comment>
<dbReference type="Proteomes" id="UP000075903">
    <property type="component" value="Unassembled WGS sequence"/>
</dbReference>
<keyword evidence="6 8" id="KW-0675">Receptor</keyword>
<feature type="transmembrane region" description="Helical" evidence="8">
    <location>
        <begin position="39"/>
        <end position="62"/>
    </location>
</feature>
<dbReference type="GO" id="GO:0030424">
    <property type="term" value="C:axon"/>
    <property type="evidence" value="ECO:0007669"/>
    <property type="project" value="TreeGrafter"/>
</dbReference>
<feature type="transmembrane region" description="Helical" evidence="8">
    <location>
        <begin position="243"/>
        <end position="268"/>
    </location>
</feature>
<feature type="transmembrane region" description="Helical" evidence="8">
    <location>
        <begin position="161"/>
        <end position="185"/>
    </location>
</feature>
<comment type="function">
    <text evidence="8">Gustatory receptor which mediates acceptance or avoidance behavior, depending on its substrates.</text>
</comment>
<dbReference type="RefSeq" id="XP_041763973.1">
    <property type="nucleotide sequence ID" value="XM_041908039.1"/>
</dbReference>
<dbReference type="VEuPathDB" id="VectorBase:AMEM019195"/>
<dbReference type="PANTHER" id="PTHR21143">
    <property type="entry name" value="INVERTEBRATE GUSTATORY RECEPTOR"/>
    <property type="match status" value="1"/>
</dbReference>
<dbReference type="GO" id="GO:0005886">
    <property type="term" value="C:plasma membrane"/>
    <property type="evidence" value="ECO:0007669"/>
    <property type="project" value="UniProtKB-SubCell"/>
</dbReference>
<protein>
    <recommendedName>
        <fullName evidence="8">Gustatory receptor</fullName>
    </recommendedName>
</protein>
<dbReference type="GO" id="GO:0043025">
    <property type="term" value="C:neuronal cell body"/>
    <property type="evidence" value="ECO:0007669"/>
    <property type="project" value="TreeGrafter"/>
</dbReference>
<keyword evidence="5 8" id="KW-0472">Membrane</keyword>
<proteinExistence type="inferred from homology"/>
<evidence type="ECO:0000256" key="6">
    <source>
        <dbReference type="ARBA" id="ARBA00023170"/>
    </source>
</evidence>
<feature type="transmembrane region" description="Helical" evidence="8">
    <location>
        <begin position="356"/>
        <end position="376"/>
    </location>
</feature>
<keyword evidence="7 8" id="KW-0807">Transducer</keyword>
<accession>A0A1Y9IRU1</accession>
<evidence type="ECO:0000256" key="3">
    <source>
        <dbReference type="ARBA" id="ARBA00022692"/>
    </source>
</evidence>
<evidence type="ECO:0000313" key="9">
    <source>
        <dbReference type="EnsemblMetazoa" id="AMEM019195-PA"/>
    </source>
</evidence>
<comment type="caution">
    <text evidence="8">Lacks conserved residue(s) required for the propagation of feature annotation.</text>
</comment>
<evidence type="ECO:0000256" key="2">
    <source>
        <dbReference type="ARBA" id="ARBA00022475"/>
    </source>
</evidence>
<dbReference type="Pfam" id="PF08395">
    <property type="entry name" value="7tm_7"/>
    <property type="match status" value="1"/>
</dbReference>
<comment type="subcellular location">
    <subcellularLocation>
        <location evidence="1 8">Cell membrane</location>
        <topology evidence="1 8">Multi-pass membrane protein</topology>
    </subcellularLocation>
</comment>
<evidence type="ECO:0000256" key="1">
    <source>
        <dbReference type="ARBA" id="ARBA00004651"/>
    </source>
</evidence>
<feature type="transmembrane region" description="Helical" evidence="8">
    <location>
        <begin position="74"/>
        <end position="91"/>
    </location>
</feature>
<dbReference type="GO" id="GO:0008049">
    <property type="term" value="P:male courtship behavior"/>
    <property type="evidence" value="ECO:0007669"/>
    <property type="project" value="TreeGrafter"/>
</dbReference>
<dbReference type="GO" id="GO:0007635">
    <property type="term" value="P:chemosensory behavior"/>
    <property type="evidence" value="ECO:0007669"/>
    <property type="project" value="TreeGrafter"/>
</dbReference>
<dbReference type="GO" id="GO:0050909">
    <property type="term" value="P:sensory perception of taste"/>
    <property type="evidence" value="ECO:0007669"/>
    <property type="project" value="InterPro"/>
</dbReference>
<keyword evidence="4 8" id="KW-1133">Transmembrane helix</keyword>
<evidence type="ECO:0000256" key="8">
    <source>
        <dbReference type="RuleBase" id="RU363108"/>
    </source>
</evidence>
<dbReference type="EnsemblMetazoa" id="AMEM019195-RA">
    <property type="protein sequence ID" value="AMEM019195-PA"/>
    <property type="gene ID" value="AMEM019195"/>
</dbReference>
<dbReference type="AlphaFoldDB" id="A0A1Y9IRU1"/>
<dbReference type="InterPro" id="IPR013604">
    <property type="entry name" value="7TM_chemorcpt"/>
</dbReference>
<evidence type="ECO:0000256" key="5">
    <source>
        <dbReference type="ARBA" id="ARBA00023136"/>
    </source>
</evidence>
<sequence>MNALQSVKSFFLPTSSADWWVQFRKWEHLCCPKQPTVRLVFLFLFFLLMELTVFGITLVYVPSRMHTGSFFLDNGVPAILIIATTGSVVKLSHMLSQRRRIGAISDTLQQIDHTIQMLDFRMKCDEIVYWTAGWSITLAITTLIFSVTIKVFGSVVFKHVGIGLMILFINITNIPYSVFTVWFIVCELCIRCRMKLLHSLLDGGMRSMATSRRIEMVKRASQLLAGVTNLHADLSSIVGHVSAIFCVQVTISLSAYTILLIFCIFSYYRAAVVMGEIETNFAWLTICWSLYNSCFQIPKVLFGAWIRQSSNQLTKLVHHHLRHANEYMVQNQLFILSQQLEHYSLTIRPWYYTINWPVYATVIGYISTYVVILIQFDSKTLDITRATE</sequence>
<reference evidence="9" key="1">
    <citation type="submission" date="2020-05" db="UniProtKB">
        <authorList>
            <consortium name="EnsemblMetazoa"/>
        </authorList>
    </citation>
    <scope>IDENTIFICATION</scope>
    <source>
        <strain evidence="9">MAF</strain>
    </source>
</reference>
<organism evidence="9 10">
    <name type="scientific">Anopheles merus</name>
    <name type="common">Mosquito</name>
    <dbReference type="NCBI Taxonomy" id="30066"/>
    <lineage>
        <taxon>Eukaryota</taxon>
        <taxon>Metazoa</taxon>
        <taxon>Ecdysozoa</taxon>
        <taxon>Arthropoda</taxon>
        <taxon>Hexapoda</taxon>
        <taxon>Insecta</taxon>
        <taxon>Pterygota</taxon>
        <taxon>Neoptera</taxon>
        <taxon>Endopterygota</taxon>
        <taxon>Diptera</taxon>
        <taxon>Nematocera</taxon>
        <taxon>Culicoidea</taxon>
        <taxon>Culicidae</taxon>
        <taxon>Anophelinae</taxon>
        <taxon>Anopheles</taxon>
    </lineage>
</organism>
<keyword evidence="3 8" id="KW-0812">Transmembrane</keyword>
<dbReference type="GeneID" id="121589266"/>
<evidence type="ECO:0000256" key="7">
    <source>
        <dbReference type="ARBA" id="ARBA00023224"/>
    </source>
</evidence>
<dbReference type="PANTHER" id="PTHR21143:SF104">
    <property type="entry name" value="GUSTATORY RECEPTOR 8A-RELATED"/>
    <property type="match status" value="1"/>
</dbReference>
<name>A0A1Y9IRU1_ANOME</name>
<keyword evidence="2 8" id="KW-1003">Cell membrane</keyword>
<dbReference type="GO" id="GO:0030425">
    <property type="term" value="C:dendrite"/>
    <property type="evidence" value="ECO:0007669"/>
    <property type="project" value="TreeGrafter"/>
</dbReference>
<evidence type="ECO:0000313" key="10">
    <source>
        <dbReference type="Proteomes" id="UP000075903"/>
    </source>
</evidence>
<evidence type="ECO:0000256" key="4">
    <source>
        <dbReference type="ARBA" id="ARBA00022989"/>
    </source>
</evidence>
<dbReference type="VEuPathDB" id="VectorBase:AMEM21_015993"/>
<feature type="transmembrane region" description="Helical" evidence="8">
    <location>
        <begin position="127"/>
        <end position="149"/>
    </location>
</feature>
<dbReference type="GO" id="GO:0007165">
    <property type="term" value="P:signal transduction"/>
    <property type="evidence" value="ECO:0007669"/>
    <property type="project" value="UniProtKB-KW"/>
</dbReference>
<dbReference type="STRING" id="30066.A0A1Y9IRU1"/>
<keyword evidence="10" id="KW-1185">Reference proteome</keyword>